<keyword evidence="1" id="KW-0812">Transmembrane</keyword>
<name>A0A133ZXJ6_9FIRM</name>
<evidence type="ECO:0000313" key="3">
    <source>
        <dbReference type="Proteomes" id="UP000070394"/>
    </source>
</evidence>
<gene>
    <name evidence="2" type="ORF">HMPREF1866_00702</name>
</gene>
<dbReference type="PANTHER" id="PTHR37314">
    <property type="entry name" value="SLR0142 PROTEIN"/>
    <property type="match status" value="1"/>
</dbReference>
<sequence>MKNRQISESIKVGIFLALSGGFMDAYSYINRGKVFANAETGNIILMALKVCEGKFFEAVNYLIPIVSFAVGVAICEIIKYRKERINMIHWRQILVLFEIFAFIVVGFMPQEMNRVANSIISMISGIQFATFPKIRGTAMATTMCTGNLKTGTQNMYHGIKTGDRSAIEKGLYYYVCILVFIAGTTIGYFAVKLMAEKAIFLAALAMINIFIMMFKEFED</sequence>
<comment type="caution">
    <text evidence="2">The sequence shown here is derived from an EMBL/GenBank/DDBJ whole genome shotgun (WGS) entry which is preliminary data.</text>
</comment>
<keyword evidence="3" id="KW-1185">Reference proteome</keyword>
<evidence type="ECO:0000256" key="1">
    <source>
        <dbReference type="SAM" id="Phobius"/>
    </source>
</evidence>
<keyword evidence="1" id="KW-1133">Transmembrane helix</keyword>
<proteinExistence type="predicted"/>
<accession>A0A133ZXJ6</accession>
<feature type="transmembrane region" description="Helical" evidence="1">
    <location>
        <begin position="90"/>
        <end position="108"/>
    </location>
</feature>
<evidence type="ECO:0008006" key="4">
    <source>
        <dbReference type="Google" id="ProtNLM"/>
    </source>
</evidence>
<keyword evidence="1" id="KW-0472">Membrane</keyword>
<dbReference type="Proteomes" id="UP000070394">
    <property type="component" value="Unassembled WGS sequence"/>
</dbReference>
<feature type="transmembrane region" description="Helical" evidence="1">
    <location>
        <begin position="198"/>
        <end position="214"/>
    </location>
</feature>
<protein>
    <recommendedName>
        <fullName evidence="4">DUF1275 domain-containing protein</fullName>
    </recommendedName>
</protein>
<reference evidence="3" key="1">
    <citation type="submission" date="2016-01" db="EMBL/GenBank/DDBJ databases">
        <authorList>
            <person name="Mitreva M."/>
            <person name="Pepin K.H."/>
            <person name="Mihindukulasuriya K.A."/>
            <person name="Fulton R."/>
            <person name="Fronick C."/>
            <person name="O'Laughlin M."/>
            <person name="Miner T."/>
            <person name="Herter B."/>
            <person name="Rosa B.A."/>
            <person name="Cordes M."/>
            <person name="Tomlinson C."/>
            <person name="Wollam A."/>
            <person name="Palsikar V.B."/>
            <person name="Mardis E.R."/>
            <person name="Wilson R.K."/>
        </authorList>
    </citation>
    <scope>NUCLEOTIDE SEQUENCE [LARGE SCALE GENOMIC DNA]</scope>
    <source>
        <strain evidence="3">DNF00896</strain>
    </source>
</reference>
<evidence type="ECO:0000313" key="2">
    <source>
        <dbReference type="EMBL" id="KXB60165.1"/>
    </source>
</evidence>
<organism evidence="2 3">
    <name type="scientific">Lachnoanaerobaculum saburreum</name>
    <dbReference type="NCBI Taxonomy" id="467210"/>
    <lineage>
        <taxon>Bacteria</taxon>
        <taxon>Bacillati</taxon>
        <taxon>Bacillota</taxon>
        <taxon>Clostridia</taxon>
        <taxon>Lachnospirales</taxon>
        <taxon>Lachnospiraceae</taxon>
        <taxon>Lachnoanaerobaculum</taxon>
    </lineage>
</organism>
<dbReference type="OrthoDB" id="7057004at2"/>
<feature type="transmembrane region" description="Helical" evidence="1">
    <location>
        <begin position="58"/>
        <end position="78"/>
    </location>
</feature>
<feature type="transmembrane region" description="Helical" evidence="1">
    <location>
        <begin position="12"/>
        <end position="29"/>
    </location>
</feature>
<dbReference type="PATRIC" id="fig|467210.3.peg.693"/>
<dbReference type="PANTHER" id="PTHR37314:SF4">
    <property type="entry name" value="UPF0700 TRANSMEMBRANE PROTEIN YOAK"/>
    <property type="match status" value="1"/>
</dbReference>
<dbReference type="EMBL" id="LSDA01000018">
    <property type="protein sequence ID" value="KXB60165.1"/>
    <property type="molecule type" value="Genomic_DNA"/>
</dbReference>
<dbReference type="AlphaFoldDB" id="A0A133ZXJ6"/>
<dbReference type="STRING" id="467210.HMPREF1866_00702"/>
<dbReference type="RefSeq" id="WP_060930627.1">
    <property type="nucleotide sequence ID" value="NZ_KQ959780.1"/>
</dbReference>
<dbReference type="InterPro" id="IPR010699">
    <property type="entry name" value="DUF1275"/>
</dbReference>
<dbReference type="Pfam" id="PF06912">
    <property type="entry name" value="DUF1275"/>
    <property type="match status" value="1"/>
</dbReference>
<feature type="transmembrane region" description="Helical" evidence="1">
    <location>
        <begin position="171"/>
        <end position="191"/>
    </location>
</feature>